<dbReference type="Proteomes" id="UP001377972">
    <property type="component" value="Unassembled WGS sequence"/>
</dbReference>
<comment type="caution">
    <text evidence="1">The sequence shown here is derived from an EMBL/GenBank/DDBJ whole genome shotgun (WGS) entry which is preliminary data.</text>
</comment>
<sequence length="269" mass="29812">MFLKYRLPPFSDELFHSSDTLKNKKRGAWVLKGNYKAWIISISLHTVLLLLLARYGKFVKLPAVTEPPKVINAYVSVDLIKLPSLQKTQDKPLSDQPPEIVDEAKALPLREETLHSSPKQKSGAKVVEYSVSESQEVTTEAAKPNQAPEHSKTTEVPFKKLNPYAPIPELKFENDSSNASLFGQVNAANNNSSVGRISVPVQLTVSDKAKVVWQSGDGSKRIEVLNGMCYGIDFNSVFGKSGVPSGSPRPCEDKDARLFKEIMNKWSKN</sequence>
<dbReference type="RefSeq" id="WP_339979992.1">
    <property type="nucleotide sequence ID" value="NZ_JAQPZS010000002.1"/>
</dbReference>
<keyword evidence="2" id="KW-1185">Reference proteome</keyword>
<organism evidence="1 2">
    <name type="scientific">Pseudoalteromonas lipolytica</name>
    <dbReference type="NCBI Taxonomy" id="570156"/>
    <lineage>
        <taxon>Bacteria</taxon>
        <taxon>Pseudomonadati</taxon>
        <taxon>Pseudomonadota</taxon>
        <taxon>Gammaproteobacteria</taxon>
        <taxon>Alteromonadales</taxon>
        <taxon>Pseudoalteromonadaceae</taxon>
        <taxon>Pseudoalteromonas</taxon>
    </lineage>
</organism>
<accession>A0ABU8SPT8</accession>
<evidence type="ECO:0000313" key="1">
    <source>
        <dbReference type="EMBL" id="MEJ6495054.1"/>
    </source>
</evidence>
<evidence type="ECO:0000313" key="2">
    <source>
        <dbReference type="Proteomes" id="UP001377972"/>
    </source>
</evidence>
<proteinExistence type="predicted"/>
<dbReference type="EMBL" id="JAQPZS010000002">
    <property type="protein sequence ID" value="MEJ6495054.1"/>
    <property type="molecule type" value="Genomic_DNA"/>
</dbReference>
<reference evidence="1 2" key="1">
    <citation type="submission" date="2023-01" db="EMBL/GenBank/DDBJ databases">
        <title>Trichodesmium-associated heterotrophic epibiont bacteria.</title>
        <authorList>
            <person name="Cleveland C.S."/>
            <person name="Webb E.A."/>
        </authorList>
    </citation>
    <scope>NUCLEOTIDE SEQUENCE [LARGE SCALE GENOMIC DNA]</scope>
    <source>
        <strain evidence="1 2">USCH2</strain>
    </source>
</reference>
<protein>
    <submittedName>
        <fullName evidence="1">Uncharacterized protein</fullName>
    </submittedName>
</protein>
<gene>
    <name evidence="1" type="ORF">PQI24_03380</name>
</gene>
<name>A0ABU8SPT8_9GAMM</name>